<dbReference type="AlphaFoldDB" id="A0A4R0YPH0"/>
<keyword evidence="5 6" id="KW-0472">Membrane</keyword>
<organism evidence="8 9">
    <name type="scientific">Dyella soli</name>
    <dbReference type="NCBI Taxonomy" id="522319"/>
    <lineage>
        <taxon>Bacteria</taxon>
        <taxon>Pseudomonadati</taxon>
        <taxon>Pseudomonadota</taxon>
        <taxon>Gammaproteobacteria</taxon>
        <taxon>Lysobacterales</taxon>
        <taxon>Rhodanobacteraceae</taxon>
        <taxon>Dyella</taxon>
    </lineage>
</organism>
<feature type="transmembrane region" description="Helical" evidence="6">
    <location>
        <begin position="165"/>
        <end position="190"/>
    </location>
</feature>
<evidence type="ECO:0000313" key="9">
    <source>
        <dbReference type="Proteomes" id="UP000291822"/>
    </source>
</evidence>
<evidence type="ECO:0000259" key="7">
    <source>
        <dbReference type="PROSITE" id="PS50206"/>
    </source>
</evidence>
<keyword evidence="9" id="KW-1185">Reference proteome</keyword>
<feature type="domain" description="Rhodanese" evidence="7">
    <location>
        <begin position="218"/>
        <end position="310"/>
    </location>
</feature>
<evidence type="ECO:0000256" key="1">
    <source>
        <dbReference type="ARBA" id="ARBA00004651"/>
    </source>
</evidence>
<name>A0A4R0YPH0_9GAMM</name>
<comment type="subcellular location">
    <subcellularLocation>
        <location evidence="1">Cell membrane</location>
        <topology evidence="1">Multi-pass membrane protein</topology>
    </subcellularLocation>
</comment>
<dbReference type="Pfam" id="PF00581">
    <property type="entry name" value="Rhodanese"/>
    <property type="match status" value="1"/>
</dbReference>
<feature type="transmembrane region" description="Helical" evidence="6">
    <location>
        <begin position="135"/>
        <end position="159"/>
    </location>
</feature>
<gene>
    <name evidence="8" type="ORF">EZM97_24860</name>
</gene>
<dbReference type="Pfam" id="PF09335">
    <property type="entry name" value="VTT_dom"/>
    <property type="match status" value="1"/>
</dbReference>
<dbReference type="Proteomes" id="UP000291822">
    <property type="component" value="Unassembled WGS sequence"/>
</dbReference>
<sequence>MAHEIIVLLTQYGVLLVFLNVLVEQAGVPVPAVPTLVVAGALAANGQLPLASLVGAAVLACLIADGAWYLAGRRYGSRVLRTICRVSLSPDSCVKQSAARFERWRGRVLLVAKFLPGLSTVAPPLVGALGLRSGAFVLFDTLGSLLWVAVTVAAGYALAPQIDRVLLAISQAGTIALQTMGVLLAIYVLVKWWQRQRLIRALRMARISVEELQASYVGGNKPVVVDVRSALSRQMDDRIIPGAVLADLAGIDLAVHDVPVETELVLYCACPNEVSAATAAKALMAQGYRRVRPLLGGLDAWEAAGYPVERLPAAPVDMVPGKFPTQSAA</sequence>
<dbReference type="PANTHER" id="PTHR42709">
    <property type="entry name" value="ALKALINE PHOSPHATASE LIKE PROTEIN"/>
    <property type="match status" value="1"/>
</dbReference>
<proteinExistence type="predicted"/>
<comment type="caution">
    <text evidence="8">The sequence shown here is derived from an EMBL/GenBank/DDBJ whole genome shotgun (WGS) entry which is preliminary data.</text>
</comment>
<keyword evidence="2" id="KW-1003">Cell membrane</keyword>
<keyword evidence="8" id="KW-0808">Transferase</keyword>
<dbReference type="InterPro" id="IPR001763">
    <property type="entry name" value="Rhodanese-like_dom"/>
</dbReference>
<evidence type="ECO:0000313" key="8">
    <source>
        <dbReference type="EMBL" id="TCI07905.1"/>
    </source>
</evidence>
<dbReference type="SMART" id="SM00450">
    <property type="entry name" value="RHOD"/>
    <property type="match status" value="1"/>
</dbReference>
<evidence type="ECO:0000256" key="6">
    <source>
        <dbReference type="SAM" id="Phobius"/>
    </source>
</evidence>
<keyword evidence="3 6" id="KW-0812">Transmembrane</keyword>
<protein>
    <submittedName>
        <fullName evidence="8">Sulfurtransferase</fullName>
    </submittedName>
</protein>
<dbReference type="RefSeq" id="WP_131152153.1">
    <property type="nucleotide sequence ID" value="NZ_SJTG01000004.1"/>
</dbReference>
<dbReference type="PROSITE" id="PS50206">
    <property type="entry name" value="RHODANESE_3"/>
    <property type="match status" value="1"/>
</dbReference>
<dbReference type="SUPFAM" id="SSF52821">
    <property type="entry name" value="Rhodanese/Cell cycle control phosphatase"/>
    <property type="match status" value="1"/>
</dbReference>
<reference evidence="8 9" key="1">
    <citation type="submission" date="2019-02" db="EMBL/GenBank/DDBJ databases">
        <title>Dyella amyloliquefaciens sp. nov., isolated from forest soil.</title>
        <authorList>
            <person name="Gao Z.-H."/>
            <person name="Qiu L.-H."/>
        </authorList>
    </citation>
    <scope>NUCLEOTIDE SEQUENCE [LARGE SCALE GENOMIC DNA]</scope>
    <source>
        <strain evidence="8 9">KACC 12747</strain>
    </source>
</reference>
<dbReference type="InterPro" id="IPR051311">
    <property type="entry name" value="DedA_domain"/>
</dbReference>
<feature type="transmembrane region" description="Helical" evidence="6">
    <location>
        <begin position="49"/>
        <end position="71"/>
    </location>
</feature>
<accession>A0A4R0YPH0</accession>
<dbReference type="InterPro" id="IPR036873">
    <property type="entry name" value="Rhodanese-like_dom_sf"/>
</dbReference>
<dbReference type="PANTHER" id="PTHR42709:SF6">
    <property type="entry name" value="UNDECAPRENYL PHOSPHATE TRANSPORTER A"/>
    <property type="match status" value="1"/>
</dbReference>
<dbReference type="InterPro" id="IPR032816">
    <property type="entry name" value="VTT_dom"/>
</dbReference>
<dbReference type="GO" id="GO:0016740">
    <property type="term" value="F:transferase activity"/>
    <property type="evidence" value="ECO:0007669"/>
    <property type="project" value="UniProtKB-KW"/>
</dbReference>
<evidence type="ECO:0000256" key="4">
    <source>
        <dbReference type="ARBA" id="ARBA00022989"/>
    </source>
</evidence>
<evidence type="ECO:0000256" key="3">
    <source>
        <dbReference type="ARBA" id="ARBA00022692"/>
    </source>
</evidence>
<dbReference type="EMBL" id="SJTG01000004">
    <property type="protein sequence ID" value="TCI07905.1"/>
    <property type="molecule type" value="Genomic_DNA"/>
</dbReference>
<evidence type="ECO:0000256" key="5">
    <source>
        <dbReference type="ARBA" id="ARBA00023136"/>
    </source>
</evidence>
<dbReference type="GO" id="GO:0005886">
    <property type="term" value="C:plasma membrane"/>
    <property type="evidence" value="ECO:0007669"/>
    <property type="project" value="UniProtKB-SubCell"/>
</dbReference>
<dbReference type="Gene3D" id="3.40.250.10">
    <property type="entry name" value="Rhodanese-like domain"/>
    <property type="match status" value="1"/>
</dbReference>
<evidence type="ECO:0000256" key="2">
    <source>
        <dbReference type="ARBA" id="ARBA00022475"/>
    </source>
</evidence>
<keyword evidence="4 6" id="KW-1133">Transmembrane helix</keyword>